<protein>
    <submittedName>
        <fullName evidence="2">FkbM family methyltransferase</fullName>
    </submittedName>
</protein>
<evidence type="ECO:0000259" key="1">
    <source>
        <dbReference type="Pfam" id="PF05050"/>
    </source>
</evidence>
<sequence length="274" mass="30949">MNFTHLTFIRNIARNLGITRLLSIRSRIANTKSTKYYQTHSPKFAEINMLGYTYKLNTLSAYEWLRANAVYQDKHIIEALLNYLEPGMDCWDIGASIGAYSCIFSLKNKPDGVVYAFEPEPASRQKLKNNVALNDVKNIVIYDLALGKEENELQLVLAHDATAGTHKLEENAIQNPDNTQLVKVTTADHLIEKDKLKIPGVLKIDVEGWEEQVLQGARQTISEPSCKAIMIEMHFSIYAAEKDNGRAGRISDILTSAGFTYLRWVDPSHLLAHR</sequence>
<name>A0A9D7SWD4_9BACT</name>
<dbReference type="Gene3D" id="3.40.50.150">
    <property type="entry name" value="Vaccinia Virus protein VP39"/>
    <property type="match status" value="1"/>
</dbReference>
<dbReference type="InterPro" id="IPR006342">
    <property type="entry name" value="FkbM_mtfrase"/>
</dbReference>
<dbReference type="PANTHER" id="PTHR34203:SF15">
    <property type="entry name" value="SLL1173 PROTEIN"/>
    <property type="match status" value="1"/>
</dbReference>
<dbReference type="Proteomes" id="UP000808337">
    <property type="component" value="Unassembled WGS sequence"/>
</dbReference>
<dbReference type="GO" id="GO:0008168">
    <property type="term" value="F:methyltransferase activity"/>
    <property type="evidence" value="ECO:0007669"/>
    <property type="project" value="UniProtKB-KW"/>
</dbReference>
<dbReference type="AlphaFoldDB" id="A0A9D7SWD4"/>
<dbReference type="NCBIfam" id="TIGR01444">
    <property type="entry name" value="fkbM_fam"/>
    <property type="match status" value="1"/>
</dbReference>
<proteinExistence type="predicted"/>
<keyword evidence="2" id="KW-0489">Methyltransferase</keyword>
<comment type="caution">
    <text evidence="2">The sequence shown here is derived from an EMBL/GenBank/DDBJ whole genome shotgun (WGS) entry which is preliminary data.</text>
</comment>
<evidence type="ECO:0000313" key="2">
    <source>
        <dbReference type="EMBL" id="MBK9983476.1"/>
    </source>
</evidence>
<keyword evidence="2" id="KW-0808">Transferase</keyword>
<dbReference type="SUPFAM" id="SSF53335">
    <property type="entry name" value="S-adenosyl-L-methionine-dependent methyltransferases"/>
    <property type="match status" value="1"/>
</dbReference>
<gene>
    <name evidence="2" type="ORF">IPP15_14005</name>
</gene>
<organism evidence="2 3">
    <name type="scientific">Candidatus Opimibacter skivensis</name>
    <dbReference type="NCBI Taxonomy" id="2982028"/>
    <lineage>
        <taxon>Bacteria</taxon>
        <taxon>Pseudomonadati</taxon>
        <taxon>Bacteroidota</taxon>
        <taxon>Saprospiria</taxon>
        <taxon>Saprospirales</taxon>
        <taxon>Saprospiraceae</taxon>
        <taxon>Candidatus Opimibacter</taxon>
    </lineage>
</organism>
<dbReference type="PANTHER" id="PTHR34203">
    <property type="entry name" value="METHYLTRANSFERASE, FKBM FAMILY PROTEIN"/>
    <property type="match status" value="1"/>
</dbReference>
<dbReference type="InterPro" id="IPR029063">
    <property type="entry name" value="SAM-dependent_MTases_sf"/>
</dbReference>
<dbReference type="GO" id="GO:0032259">
    <property type="term" value="P:methylation"/>
    <property type="evidence" value="ECO:0007669"/>
    <property type="project" value="UniProtKB-KW"/>
</dbReference>
<feature type="domain" description="Methyltransferase FkbM" evidence="1">
    <location>
        <begin position="92"/>
        <end position="260"/>
    </location>
</feature>
<dbReference type="Pfam" id="PF05050">
    <property type="entry name" value="Methyltransf_21"/>
    <property type="match status" value="1"/>
</dbReference>
<reference evidence="2 3" key="1">
    <citation type="submission" date="2020-10" db="EMBL/GenBank/DDBJ databases">
        <title>Connecting structure to function with the recovery of over 1000 high-quality activated sludge metagenome-assembled genomes encoding full-length rRNA genes using long-read sequencing.</title>
        <authorList>
            <person name="Singleton C.M."/>
            <person name="Petriglieri F."/>
            <person name="Kristensen J.M."/>
            <person name="Kirkegaard R.H."/>
            <person name="Michaelsen T.Y."/>
            <person name="Andersen M.H."/>
            <person name="Karst S.M."/>
            <person name="Dueholm M.S."/>
            <person name="Nielsen P.H."/>
            <person name="Albertsen M."/>
        </authorList>
    </citation>
    <scope>NUCLEOTIDE SEQUENCE [LARGE SCALE GENOMIC DNA]</scope>
    <source>
        <strain evidence="2">Ribe_18-Q3-R11-54_MAXAC.273</strain>
    </source>
</reference>
<accession>A0A9D7SWD4</accession>
<dbReference type="EMBL" id="JADKGY010000020">
    <property type="protein sequence ID" value="MBK9983476.1"/>
    <property type="molecule type" value="Genomic_DNA"/>
</dbReference>
<dbReference type="InterPro" id="IPR052514">
    <property type="entry name" value="SAM-dependent_MTase"/>
</dbReference>
<evidence type="ECO:0000313" key="3">
    <source>
        <dbReference type="Proteomes" id="UP000808337"/>
    </source>
</evidence>